<evidence type="ECO:0000256" key="7">
    <source>
        <dbReference type="ARBA" id="ARBA00048475"/>
    </source>
</evidence>
<dbReference type="InterPro" id="IPR028923">
    <property type="entry name" value="SAICAR_synt/ADE2_N"/>
</dbReference>
<dbReference type="GO" id="GO:0006189">
    <property type="term" value="P:'de novo' IMP biosynthetic process"/>
    <property type="evidence" value="ECO:0007669"/>
    <property type="project" value="UniProtKB-UniRule"/>
</dbReference>
<keyword evidence="3 8" id="KW-0436">Ligase</keyword>
<dbReference type="PANTHER" id="PTHR43599">
    <property type="entry name" value="MULTIFUNCTIONAL PROTEIN ADE2"/>
    <property type="match status" value="1"/>
</dbReference>
<dbReference type="FunFam" id="3.30.470.20:FF:000006">
    <property type="entry name" value="Phosphoribosylaminoimidazole-succinocarboxamide synthase"/>
    <property type="match status" value="1"/>
</dbReference>
<dbReference type="InterPro" id="IPR001636">
    <property type="entry name" value="SAICAR_synth"/>
</dbReference>
<name>A0A643CP20_ANAMA</name>
<evidence type="ECO:0000313" key="10">
    <source>
        <dbReference type="EMBL" id="KAB0452032.1"/>
    </source>
</evidence>
<evidence type="ECO:0000256" key="6">
    <source>
        <dbReference type="ARBA" id="ARBA00022840"/>
    </source>
</evidence>
<evidence type="ECO:0000256" key="8">
    <source>
        <dbReference type="HAMAP-Rule" id="MF_00137"/>
    </source>
</evidence>
<evidence type="ECO:0000259" key="9">
    <source>
        <dbReference type="Pfam" id="PF01259"/>
    </source>
</evidence>
<feature type="domain" description="SAICAR synthetase/ADE2 N-terminal" evidence="9">
    <location>
        <begin position="8"/>
        <end position="235"/>
    </location>
</feature>
<keyword evidence="5 8" id="KW-0658">Purine biosynthesis</keyword>
<protein>
    <recommendedName>
        <fullName evidence="8">Phosphoribosylaminoimidazole-succinocarboxamide synthase</fullName>
        <ecNumber evidence="8">6.3.2.6</ecNumber>
    </recommendedName>
    <alternativeName>
        <fullName evidence="8">SAICAR synthetase</fullName>
    </alternativeName>
</protein>
<dbReference type="EC" id="6.3.2.6" evidence="8"/>
<dbReference type="Gene3D" id="3.30.470.20">
    <property type="entry name" value="ATP-grasp fold, B domain"/>
    <property type="match status" value="1"/>
</dbReference>
<keyword evidence="4 8" id="KW-0547">Nucleotide-binding</keyword>
<dbReference type="RefSeq" id="WP_035017776.1">
    <property type="nucleotide sequence ID" value="NZ_VTCY01000006.1"/>
</dbReference>
<dbReference type="CDD" id="cd01415">
    <property type="entry name" value="SAICAR_synt_PurC"/>
    <property type="match status" value="1"/>
</dbReference>
<gene>
    <name evidence="8" type="primary">purC</name>
    <name evidence="10" type="ORF">FY207_02680</name>
</gene>
<evidence type="ECO:0000256" key="1">
    <source>
        <dbReference type="ARBA" id="ARBA00004672"/>
    </source>
</evidence>
<dbReference type="GO" id="GO:0004639">
    <property type="term" value="F:phosphoribosylaminoimidazolesuccinocarboxamide synthase activity"/>
    <property type="evidence" value="ECO:0007669"/>
    <property type="project" value="UniProtKB-UniRule"/>
</dbReference>
<sequence length="242" mass="26988">MHTEREALYEGKAKIIFPGPDSSSVVQHFKDDITAFNSQKKDIIPGKGAVNNRVSYLIMRHLESHGIKTHILGFLDDREQLVRRVDMIPIEVVVRNLACGSFCKRFGVAPGTPILPPVVEFYYKNDALSDPMMTEDHLVSLGYATSGEVGHIKAESLRVNTILCKVMREVGIVLVDFKLEFGRLQQADGEIVLADEISPDTCRLHNASDDAVLDKDLYRLNLGDTLSGYAEVLRRIESHIPA</sequence>
<keyword evidence="6 8" id="KW-0067">ATP-binding</keyword>
<evidence type="ECO:0000256" key="5">
    <source>
        <dbReference type="ARBA" id="ARBA00022755"/>
    </source>
</evidence>
<proteinExistence type="inferred from homology"/>
<dbReference type="InterPro" id="IPR050089">
    <property type="entry name" value="SAICAR_synthetase"/>
</dbReference>
<reference evidence="10" key="1">
    <citation type="submission" date="2019-08" db="EMBL/GenBank/DDBJ databases">
        <authorList>
            <person name="Amaro Estrada I."/>
            <person name="Quiroz Castaneda R.E."/>
            <person name="Martinez Ocampo F."/>
            <person name="Rodriguez Camarillo S.D."/>
        </authorList>
    </citation>
    <scope>NUCLEOTIDE SEQUENCE</scope>
    <source>
        <strain evidence="10">MEX-30-184-02</strain>
    </source>
</reference>
<organism evidence="10">
    <name type="scientific">Anaplasma marginale</name>
    <dbReference type="NCBI Taxonomy" id="770"/>
    <lineage>
        <taxon>Bacteria</taxon>
        <taxon>Pseudomonadati</taxon>
        <taxon>Pseudomonadota</taxon>
        <taxon>Alphaproteobacteria</taxon>
        <taxon>Rickettsiales</taxon>
        <taxon>Anaplasmataceae</taxon>
        <taxon>Anaplasma</taxon>
    </lineage>
</organism>
<dbReference type="InterPro" id="IPR033934">
    <property type="entry name" value="SAICAR_synt_PurC"/>
</dbReference>
<dbReference type="UniPathway" id="UPA00074">
    <property type="reaction ID" value="UER00131"/>
</dbReference>
<comment type="catalytic activity">
    <reaction evidence="7 8">
        <text>5-amino-1-(5-phospho-D-ribosyl)imidazole-4-carboxylate + L-aspartate + ATP = (2S)-2-[5-amino-1-(5-phospho-beta-D-ribosyl)imidazole-4-carboxamido]succinate + ADP + phosphate + 2 H(+)</text>
        <dbReference type="Rhea" id="RHEA:22628"/>
        <dbReference type="ChEBI" id="CHEBI:15378"/>
        <dbReference type="ChEBI" id="CHEBI:29991"/>
        <dbReference type="ChEBI" id="CHEBI:30616"/>
        <dbReference type="ChEBI" id="CHEBI:43474"/>
        <dbReference type="ChEBI" id="CHEBI:58443"/>
        <dbReference type="ChEBI" id="CHEBI:77657"/>
        <dbReference type="ChEBI" id="CHEBI:456216"/>
        <dbReference type="EC" id="6.3.2.6"/>
    </reaction>
</comment>
<dbReference type="AlphaFoldDB" id="A0A643CP20"/>
<accession>A0A643CP20</accession>
<dbReference type="EMBL" id="VTCY01000006">
    <property type="protein sequence ID" value="KAB0452032.1"/>
    <property type="molecule type" value="Genomic_DNA"/>
</dbReference>
<comment type="similarity">
    <text evidence="2 8">Belongs to the SAICAR synthetase family.</text>
</comment>
<evidence type="ECO:0000256" key="4">
    <source>
        <dbReference type="ARBA" id="ARBA00022741"/>
    </source>
</evidence>
<dbReference type="PANTHER" id="PTHR43599:SF3">
    <property type="entry name" value="SI:DKEY-6E2.2"/>
    <property type="match status" value="1"/>
</dbReference>
<dbReference type="Pfam" id="PF01259">
    <property type="entry name" value="SAICAR_synt"/>
    <property type="match status" value="1"/>
</dbReference>
<dbReference type="InterPro" id="IPR018236">
    <property type="entry name" value="SAICAR_synthetase_CS"/>
</dbReference>
<dbReference type="GO" id="GO:0009236">
    <property type="term" value="P:cobalamin biosynthetic process"/>
    <property type="evidence" value="ECO:0007669"/>
    <property type="project" value="InterPro"/>
</dbReference>
<evidence type="ECO:0000256" key="3">
    <source>
        <dbReference type="ARBA" id="ARBA00022598"/>
    </source>
</evidence>
<dbReference type="GO" id="GO:0005524">
    <property type="term" value="F:ATP binding"/>
    <property type="evidence" value="ECO:0007669"/>
    <property type="project" value="UniProtKB-KW"/>
</dbReference>
<dbReference type="HAMAP" id="MF_00137">
    <property type="entry name" value="SAICAR_synth"/>
    <property type="match status" value="1"/>
</dbReference>
<dbReference type="Gene3D" id="3.30.200.20">
    <property type="entry name" value="Phosphorylase Kinase, domain 1"/>
    <property type="match status" value="1"/>
</dbReference>
<comment type="pathway">
    <text evidence="1 8">Purine metabolism; IMP biosynthesis via de novo pathway; 5-amino-1-(5-phospho-D-ribosyl)imidazole-4-carboxamide from 5-amino-1-(5-phospho-D-ribosyl)imidazole-4-carboxylate: step 1/2.</text>
</comment>
<comment type="caution">
    <text evidence="10">The sequence shown here is derived from an EMBL/GenBank/DDBJ whole genome shotgun (WGS) entry which is preliminary data.</text>
</comment>
<dbReference type="NCBIfam" id="TIGR00081">
    <property type="entry name" value="purC"/>
    <property type="match status" value="1"/>
</dbReference>
<dbReference type="PROSITE" id="PS01058">
    <property type="entry name" value="SAICAR_SYNTHETASE_2"/>
    <property type="match status" value="1"/>
</dbReference>
<evidence type="ECO:0000256" key="2">
    <source>
        <dbReference type="ARBA" id="ARBA00010190"/>
    </source>
</evidence>
<dbReference type="SUPFAM" id="SSF56104">
    <property type="entry name" value="SAICAR synthase-like"/>
    <property type="match status" value="1"/>
</dbReference>